<name>A0AAU7UL90_9MICO</name>
<dbReference type="Pfam" id="PF09254">
    <property type="entry name" value="FokI_cleav_dom"/>
    <property type="match status" value="1"/>
</dbReference>
<reference evidence="3" key="1">
    <citation type="submission" date="2024-06" db="EMBL/GenBank/DDBJ databases">
        <title>Brevibacterium koreense sp. nov., isolated from jogae-jeotgal, a Korean fermented seafood.</title>
        <authorList>
            <person name="Whon T.W."/>
            <person name="Nam S."/>
            <person name="Kim Y."/>
        </authorList>
    </citation>
    <scope>NUCLEOTIDE SEQUENCE</scope>
    <source>
        <strain evidence="3">CBA3109</strain>
    </source>
</reference>
<keyword evidence="3" id="KW-0255">Endonuclease</keyword>
<proteinExistence type="predicted"/>
<dbReference type="GO" id="GO:0009307">
    <property type="term" value="P:DNA restriction-modification system"/>
    <property type="evidence" value="ECO:0007669"/>
    <property type="project" value="InterPro"/>
</dbReference>
<feature type="compositionally biased region" description="Basic and acidic residues" evidence="1">
    <location>
        <begin position="50"/>
        <end position="68"/>
    </location>
</feature>
<evidence type="ECO:0000256" key="1">
    <source>
        <dbReference type="SAM" id="MobiDB-lite"/>
    </source>
</evidence>
<organism evidence="3">
    <name type="scientific">Brevibacterium koreense</name>
    <dbReference type="NCBI Taxonomy" id="3140787"/>
    <lineage>
        <taxon>Bacteria</taxon>
        <taxon>Bacillati</taxon>
        <taxon>Actinomycetota</taxon>
        <taxon>Actinomycetes</taxon>
        <taxon>Micrococcales</taxon>
        <taxon>Brevibacteriaceae</taxon>
        <taxon>Brevibacterium</taxon>
    </lineage>
</organism>
<accession>A0AAU7UL90</accession>
<protein>
    <submittedName>
        <fullName evidence="3">Restriction endonuclease FokI C-terminal domain-containing protein</fullName>
    </submittedName>
</protein>
<dbReference type="AlphaFoldDB" id="A0AAU7UL90"/>
<dbReference type="RefSeq" id="WP_350270226.1">
    <property type="nucleotide sequence ID" value="NZ_CP158281.1"/>
</dbReference>
<dbReference type="InterPro" id="IPR011335">
    <property type="entry name" value="Restrct_endonuc-II-like"/>
</dbReference>
<keyword evidence="3" id="KW-0378">Hydrolase</keyword>
<feature type="region of interest" description="Disordered" evidence="1">
    <location>
        <begin position="50"/>
        <end position="70"/>
    </location>
</feature>
<evidence type="ECO:0000313" key="3">
    <source>
        <dbReference type="EMBL" id="XBV89321.1"/>
    </source>
</evidence>
<feature type="domain" description="FokI cleavage" evidence="2">
    <location>
        <begin position="370"/>
        <end position="458"/>
    </location>
</feature>
<dbReference type="REBASE" id="838889">
    <property type="entry name" value="Bsp109ORF885P"/>
</dbReference>
<sequence length="545" mass="61215">MTATKANRNTWWMSRPKRSLAPAPGTLRTLVDSVAGDSWRDENQTTQRAFEHGLEDNELKASRSKRDPNGGGPRTYLAWLRSLGLLWIGNEHKLYLTLAGEAIVKGDERLMEIMSRQVLHYQFPSYFTSGSGASSVSQRFQVRPFVFLLQLLLDPRLDGYLTQKDDVAKIVLCFGEDNTQQCVDDVVERILAMRDRGNSSLPDDYLERFQSNRSKEETLDKLFKNLNHIANTAGNWLSHTQLVHREHGGPWTIADGAEAAAREAVDTMLAKPLISDWNNQERFQRKYGLTPGRKKDLRDVEAVQNIGPEAVQEQEIIREYTTYSTTNIVTEITDDLVISIASKVAAEAKVVRKVLLSRFKSGYGGFLMRYTELAQDSRKSATKFEKATAEIFDKVFGFQAKHIGAQALRPDVVIHSRSDGYGAILDTKAYGKAYTLAHDQRGVMRNYIDDYSDYQLDEGSLAFFAYVVGTVGPNMDAQIAEVSRRSDNVPGSAVTAHDLVLMVKRHLGEKPYSHKEIRELFSRNRVVEVAGNEHSLDELVAAASS</sequence>
<dbReference type="SUPFAM" id="SSF52980">
    <property type="entry name" value="Restriction endonuclease-like"/>
    <property type="match status" value="1"/>
</dbReference>
<keyword evidence="3" id="KW-0540">Nuclease</keyword>
<dbReference type="EMBL" id="CP158281">
    <property type="protein sequence ID" value="XBV89321.1"/>
    <property type="molecule type" value="Genomic_DNA"/>
</dbReference>
<dbReference type="InterPro" id="IPR015334">
    <property type="entry name" value="FokI_cleavage_dom"/>
</dbReference>
<evidence type="ECO:0000259" key="2">
    <source>
        <dbReference type="Pfam" id="PF09254"/>
    </source>
</evidence>
<dbReference type="Gene3D" id="3.40.91.30">
    <property type="match status" value="1"/>
</dbReference>
<gene>
    <name evidence="3" type="ORF">AAFP32_00890</name>
</gene>
<dbReference type="GO" id="GO:0009036">
    <property type="term" value="F:type II site-specific deoxyribonuclease activity"/>
    <property type="evidence" value="ECO:0007669"/>
    <property type="project" value="InterPro"/>
</dbReference>
<dbReference type="KEGG" id="bkr:AAFP32_00890"/>